<sequence>MRVASMALSMSSQYSFSQSLSVQQQSRTWVQLPPSSPPAKPSSDVSLSSDGVNASAKDKAFADGMTPMLGLIKDILEKVLGVKFKVVDGTLQRDDGQDEPSADSRPARSGQSSAPQSQQARAGGELKQTVDYQESESLAFSAKGSIKTQDGREFNFALDVQMSRSFEYHSSSTIQFGNGKATDPLMLSLGNDAGSFSGASVSFDLQSNGKQTQLPFINNGGWLALDRNGDGKINDGKELFGTQSGNGFADLAKLDGNGDGVLDDGDAAFAQLKLWSGRDGDKDQLMGLKELGIGAILLPSVDSPFSIKNADNQSQADIRRSGVYLTEDGRAGRVSQVDVYG</sequence>
<name>A0ABX0L483_9NEIS</name>
<evidence type="ECO:0000256" key="1">
    <source>
        <dbReference type="SAM" id="MobiDB-lite"/>
    </source>
</evidence>
<evidence type="ECO:0000313" key="2">
    <source>
        <dbReference type="EMBL" id="NHR06639.1"/>
    </source>
</evidence>
<dbReference type="Proteomes" id="UP001515641">
    <property type="component" value="Unassembled WGS sequence"/>
</dbReference>
<feature type="region of interest" description="Disordered" evidence="1">
    <location>
        <begin position="91"/>
        <end position="128"/>
    </location>
</feature>
<evidence type="ECO:0008006" key="4">
    <source>
        <dbReference type="Google" id="ProtNLM"/>
    </source>
</evidence>
<dbReference type="PANTHER" id="PTHR39431">
    <property type="entry name" value="FRPA/C-RELATED PROTEIN"/>
    <property type="match status" value="1"/>
</dbReference>
<accession>A0ABX0L483</accession>
<evidence type="ECO:0000313" key="3">
    <source>
        <dbReference type="Proteomes" id="UP001515641"/>
    </source>
</evidence>
<proteinExistence type="predicted"/>
<keyword evidence="3" id="KW-1185">Reference proteome</keyword>
<comment type="caution">
    <text evidence="2">The sequence shown here is derived from an EMBL/GenBank/DDBJ whole genome shotgun (WGS) entry which is preliminary data.</text>
</comment>
<gene>
    <name evidence="2" type="ORF">HA052_15725</name>
</gene>
<dbReference type="RefSeq" id="WP_166452591.1">
    <property type="nucleotide sequence ID" value="NZ_JAAOMA010000022.1"/>
</dbReference>
<feature type="compositionally biased region" description="Low complexity" evidence="1">
    <location>
        <begin position="107"/>
        <end position="123"/>
    </location>
</feature>
<feature type="region of interest" description="Disordered" evidence="1">
    <location>
        <begin position="27"/>
        <end position="51"/>
    </location>
</feature>
<dbReference type="PANTHER" id="PTHR39431:SF1">
    <property type="entry name" value="FRPA_C-RELATED PROTEIN"/>
    <property type="match status" value="1"/>
</dbReference>
<organism evidence="2 3">
    <name type="scientific">Chromobacterium fluminis</name>
    <dbReference type="NCBI Taxonomy" id="3044269"/>
    <lineage>
        <taxon>Bacteria</taxon>
        <taxon>Pseudomonadati</taxon>
        <taxon>Pseudomonadota</taxon>
        <taxon>Betaproteobacteria</taxon>
        <taxon>Neisseriales</taxon>
        <taxon>Chromobacteriaceae</taxon>
        <taxon>Chromobacterium</taxon>
    </lineage>
</organism>
<reference evidence="2 3" key="1">
    <citation type="submission" date="2020-03" db="EMBL/GenBank/DDBJ databases">
        <title>Draft genome sequence of environmentally isolated cultures.</title>
        <authorList>
            <person name="Wilson H.S."/>
            <person name="De Leon M.E."/>
        </authorList>
    </citation>
    <scope>NUCLEOTIDE SEQUENCE [LARGE SCALE GENOMIC DNA]</scope>
    <source>
        <strain evidence="2 3">HSC-31F16</strain>
    </source>
</reference>
<dbReference type="EMBL" id="JAAOMA010000022">
    <property type="protein sequence ID" value="NHR06639.1"/>
    <property type="molecule type" value="Genomic_DNA"/>
</dbReference>
<protein>
    <recommendedName>
        <fullName evidence="4">VCBS repeat-containing protein</fullName>
    </recommendedName>
</protein>